<dbReference type="InterPro" id="IPR013815">
    <property type="entry name" value="ATP_grasp_subdomain_1"/>
</dbReference>
<evidence type="ECO:0000256" key="2">
    <source>
        <dbReference type="ARBA" id="ARBA00009799"/>
    </source>
</evidence>
<comment type="catalytic activity">
    <reaction evidence="13 14">
        <text>hydrogencarbonate + L-glutamine + 2 ATP + H2O = carbamoyl phosphate + L-glutamate + 2 ADP + phosphate + 2 H(+)</text>
        <dbReference type="Rhea" id="RHEA:18633"/>
        <dbReference type="ChEBI" id="CHEBI:15377"/>
        <dbReference type="ChEBI" id="CHEBI:15378"/>
        <dbReference type="ChEBI" id="CHEBI:17544"/>
        <dbReference type="ChEBI" id="CHEBI:29985"/>
        <dbReference type="ChEBI" id="CHEBI:30616"/>
        <dbReference type="ChEBI" id="CHEBI:43474"/>
        <dbReference type="ChEBI" id="CHEBI:58228"/>
        <dbReference type="ChEBI" id="CHEBI:58359"/>
        <dbReference type="ChEBI" id="CHEBI:456216"/>
        <dbReference type="EC" id="6.3.5.5"/>
    </reaction>
</comment>
<feature type="binding site" evidence="15">
    <location>
        <position position="1178"/>
    </location>
    <ligand>
        <name>Mg(2+)</name>
        <dbReference type="ChEBI" id="CHEBI:18420"/>
        <label>4</label>
    </ligand>
</feature>
<dbReference type="Pfam" id="PF25596">
    <property type="entry name" value="CPSase_L_D1"/>
    <property type="match status" value="2"/>
</dbReference>
<feature type="binding site" evidence="15">
    <location>
        <position position="1164"/>
    </location>
    <ligand>
        <name>ATP</name>
        <dbReference type="ChEBI" id="CHEBI:30616"/>
        <label>2</label>
    </ligand>
</feature>
<keyword evidence="19" id="KW-1185">Reference proteome</keyword>
<keyword evidence="8 14" id="KW-0547">Nucleotide-binding</keyword>
<dbReference type="InterPro" id="IPR016185">
    <property type="entry name" value="PreATP-grasp_dom_sf"/>
</dbReference>
<dbReference type="NCBIfam" id="TIGR01368">
    <property type="entry name" value="CPSaseIIsmall"/>
    <property type="match status" value="1"/>
</dbReference>
<evidence type="ECO:0000256" key="15">
    <source>
        <dbReference type="HAMAP-Rule" id="MF_01210"/>
    </source>
</evidence>
<dbReference type="GO" id="GO:0005524">
    <property type="term" value="F:ATP binding"/>
    <property type="evidence" value="ECO:0007669"/>
    <property type="project" value="UniProtKB-UniRule"/>
</dbReference>
<dbReference type="Gene3D" id="3.40.50.20">
    <property type="match status" value="2"/>
</dbReference>
<feature type="binding site" evidence="15">
    <location>
        <position position="694"/>
    </location>
    <ligand>
        <name>Mn(2+)</name>
        <dbReference type="ChEBI" id="CHEBI:29035"/>
        <label>2</label>
    </ligand>
</feature>
<evidence type="ECO:0000256" key="8">
    <source>
        <dbReference type="ARBA" id="ARBA00022741"/>
    </source>
</evidence>
<feature type="binding site" evidence="15">
    <location>
        <position position="1176"/>
    </location>
    <ligand>
        <name>ATP</name>
        <dbReference type="ChEBI" id="CHEBI:30616"/>
        <label>2</label>
    </ligand>
</feature>
<dbReference type="PANTHER" id="PTHR11405:SF53">
    <property type="entry name" value="CARBAMOYL-PHOSPHATE SYNTHASE [AMMONIA], MITOCHONDRIAL"/>
    <property type="match status" value="1"/>
</dbReference>
<comment type="subunit">
    <text evidence="14">Composed of two chains; the small (or glutamine) chain promotes the hydrolysis of glutamine to ammonia, which is used by the large (or ammonia) chain to synthesize carbamoyl phosphate. Tetramer of heterodimers (alpha,beta)4.</text>
</comment>
<comment type="function">
    <text evidence="14">Small subunit of the glutamine-dependent carbamoyl phosphate synthetase (CPSase). CPSase catalyzes the formation of carbamoyl phosphate from the ammonia moiety of glutamine, carbonate, and phosphate donated by ATP, constituting the first step of 2 biosynthetic pathways, one leading to arginine and/or urea and the other to pyrimidine nucleotides. The small subunit (glutamine amidotransferase) binds and cleaves glutamine to supply the large subunit with the substrate ammonia.</text>
</comment>
<feature type="binding site" evidence="15">
    <location>
        <position position="1121"/>
    </location>
    <ligand>
        <name>ATP</name>
        <dbReference type="ChEBI" id="CHEBI:30616"/>
        <label>2</label>
    </ligand>
</feature>
<feature type="domain" description="ATP-grasp" evidence="16">
    <location>
        <begin position="527"/>
        <end position="721"/>
    </location>
</feature>
<feature type="binding site" evidence="15">
    <location>
        <position position="1124"/>
    </location>
    <ligand>
        <name>ATP</name>
        <dbReference type="ChEBI" id="CHEBI:30616"/>
        <label>2</label>
    </ligand>
</feature>
<evidence type="ECO:0000256" key="3">
    <source>
        <dbReference type="ARBA" id="ARBA00022571"/>
    </source>
</evidence>
<comment type="catalytic activity">
    <reaction evidence="12 15">
        <text>hydrogencarbonate + NH4(+) + 2 ATP = carbamoyl phosphate + 2 ADP + phosphate + 2 H(+)</text>
        <dbReference type="Rhea" id="RHEA:18029"/>
        <dbReference type="ChEBI" id="CHEBI:15378"/>
        <dbReference type="ChEBI" id="CHEBI:17544"/>
        <dbReference type="ChEBI" id="CHEBI:28938"/>
        <dbReference type="ChEBI" id="CHEBI:30616"/>
        <dbReference type="ChEBI" id="CHEBI:43474"/>
        <dbReference type="ChEBI" id="CHEBI:58228"/>
        <dbReference type="ChEBI" id="CHEBI:456216"/>
        <dbReference type="EC" id="6.3.4.16"/>
    </reaction>
</comment>
<keyword evidence="10 14" id="KW-0665">Pyrimidine biosynthesis</keyword>
<dbReference type="InterPro" id="IPR036480">
    <property type="entry name" value="CarbP_synth_ssu_N_sf"/>
</dbReference>
<evidence type="ECO:0000256" key="7">
    <source>
        <dbReference type="ARBA" id="ARBA00022737"/>
    </source>
</evidence>
<dbReference type="InterPro" id="IPR005480">
    <property type="entry name" value="CPSase_lsu_oligo"/>
</dbReference>
<feature type="binding site" evidence="15">
    <location>
        <position position="678"/>
    </location>
    <ligand>
        <name>Mn(2+)</name>
        <dbReference type="ChEBI" id="CHEBI:29035"/>
        <label>1</label>
    </ligand>
</feature>
<dbReference type="InterPro" id="IPR011607">
    <property type="entry name" value="MGS-like_dom"/>
</dbReference>
<comment type="domain">
    <text evidence="15">The large subunit is composed of 2 ATP-grasp domains that are involved in binding the 2 ATP molecules needed for carbamoyl phosphate synthesis. The N-terminal ATP-grasp domain (referred to as the carboxyphosphate synthetic component) catalyzes the ATP-dependent phosphorylation of hydrogencarbonate to carboxyphosphate and the subsequent nucleophilic attack by ammonia to form a carbamate intermediate. The C-terminal ATP-grasp domain (referred to as the carbamoyl phosphate synthetic component) then catalyzes the phosphorylation of carbamate with the second ATP to form the end product carbamoyl phosphate. The reactive and unstable enzyme intermediates are sequentially channeled from one active site to the next through the interior of the protein over a distance of at least 96 A.</text>
</comment>
<dbReference type="SUPFAM" id="SSF56059">
    <property type="entry name" value="Glutathione synthetase ATP-binding domain-like"/>
    <property type="match status" value="2"/>
</dbReference>
<dbReference type="EMBL" id="JAEKNR010000145">
    <property type="protein sequence ID" value="MBJ7599275.1"/>
    <property type="molecule type" value="Genomic_DNA"/>
</dbReference>
<keyword evidence="5 14" id="KW-0028">Amino-acid biosynthesis</keyword>
<dbReference type="PROSITE" id="PS51855">
    <property type="entry name" value="MGS"/>
    <property type="match status" value="1"/>
</dbReference>
<dbReference type="CDD" id="cd01744">
    <property type="entry name" value="GATase1_CPSase"/>
    <property type="match status" value="1"/>
</dbReference>
<feature type="binding site" evidence="15">
    <location>
        <position position="1176"/>
    </location>
    <ligand>
        <name>Mg(2+)</name>
        <dbReference type="ChEBI" id="CHEBI:18420"/>
        <label>4</label>
    </ligand>
</feature>
<feature type="binding site" evidence="15">
    <location>
        <position position="1176"/>
    </location>
    <ligand>
        <name>Mn(2+)</name>
        <dbReference type="ChEBI" id="CHEBI:29035"/>
        <label>4</label>
    </ligand>
</feature>
<dbReference type="PRINTS" id="PR00097">
    <property type="entry name" value="ANTSNTHASEII"/>
</dbReference>
<feature type="binding site" evidence="15">
    <location>
        <position position="692"/>
    </location>
    <ligand>
        <name>Mn(2+)</name>
        <dbReference type="ChEBI" id="CHEBI:29035"/>
        <label>1</label>
    </ligand>
</feature>
<evidence type="ECO:0000256" key="1">
    <source>
        <dbReference type="ARBA" id="ARBA00005077"/>
    </source>
</evidence>
<dbReference type="InterPro" id="IPR029062">
    <property type="entry name" value="Class_I_gatase-like"/>
</dbReference>
<feature type="binding site" evidence="15">
    <location>
        <position position="678"/>
    </location>
    <ligand>
        <name>ATP</name>
        <dbReference type="ChEBI" id="CHEBI:30616"/>
        <label>1</label>
    </ligand>
</feature>
<evidence type="ECO:0000256" key="9">
    <source>
        <dbReference type="ARBA" id="ARBA00022840"/>
    </source>
</evidence>
<feature type="binding site" evidence="15">
    <location>
        <position position="1164"/>
    </location>
    <ligand>
        <name>Mn(2+)</name>
        <dbReference type="ChEBI" id="CHEBI:29035"/>
        <label>3</label>
    </ligand>
</feature>
<feature type="binding site" evidence="15">
    <location>
        <position position="692"/>
    </location>
    <ligand>
        <name>Mg(2+)</name>
        <dbReference type="ChEBI" id="CHEBI:18420"/>
        <label>2</label>
    </ligand>
</feature>
<comment type="caution">
    <text evidence="18">The sequence shown here is derived from an EMBL/GenBank/DDBJ whole genome shotgun (WGS) entry which is preliminary data.</text>
</comment>
<comment type="similarity">
    <text evidence="2 15">Belongs to the CarB family.</text>
</comment>
<dbReference type="GO" id="GO:0046872">
    <property type="term" value="F:metal ion binding"/>
    <property type="evidence" value="ECO:0007669"/>
    <property type="project" value="UniProtKB-KW"/>
</dbReference>
<dbReference type="FunFam" id="3.30.470.20:FF:000001">
    <property type="entry name" value="Carbamoyl-phosphate synthase large chain"/>
    <property type="match status" value="1"/>
</dbReference>
<feature type="binding site" evidence="14">
    <location>
        <position position="279"/>
    </location>
    <ligand>
        <name>L-glutamine</name>
        <dbReference type="ChEBI" id="CHEBI:58359"/>
    </ligand>
</feature>
<feature type="binding site" evidence="15">
    <location>
        <position position="1176"/>
    </location>
    <ligand>
        <name>Mg(2+)</name>
        <dbReference type="ChEBI" id="CHEBI:18420"/>
        <label>3</label>
    </ligand>
</feature>
<dbReference type="FunFam" id="3.30.470.20:FF:000026">
    <property type="entry name" value="Carbamoyl-phosphate synthase large chain"/>
    <property type="match status" value="1"/>
</dbReference>
<dbReference type="SUPFAM" id="SSF52317">
    <property type="entry name" value="Class I glutamine amidotransferase-like"/>
    <property type="match status" value="1"/>
</dbReference>
<dbReference type="Pfam" id="PF02786">
    <property type="entry name" value="CPSase_L_D2"/>
    <property type="match status" value="2"/>
</dbReference>
<organism evidence="18 19">
    <name type="scientific">Candidatus Nephthysia bennettiae</name>
    <dbReference type="NCBI Taxonomy" id="3127016"/>
    <lineage>
        <taxon>Bacteria</taxon>
        <taxon>Bacillati</taxon>
        <taxon>Candidatus Dormiibacterota</taxon>
        <taxon>Candidatus Dormibacteria</taxon>
        <taxon>Candidatus Dormibacterales</taxon>
        <taxon>Candidatus Dormibacteraceae</taxon>
        <taxon>Candidatus Nephthysia</taxon>
    </lineage>
</organism>
<feature type="region of interest" description="Allosteric domain" evidence="15">
    <location>
        <begin position="1274"/>
        <end position="1419"/>
    </location>
</feature>
<feature type="binding site" evidence="15">
    <location>
        <position position="678"/>
    </location>
    <ligand>
        <name>Mg(2+)</name>
        <dbReference type="ChEBI" id="CHEBI:18420"/>
        <label>1</label>
    </ligand>
</feature>
<keyword evidence="3 14" id="KW-0055">Arginine biosynthesis</keyword>
<dbReference type="SMART" id="SM01096">
    <property type="entry name" value="CPSase_L_D3"/>
    <property type="match status" value="1"/>
</dbReference>
<dbReference type="InterPro" id="IPR035686">
    <property type="entry name" value="CPSase_GATase1"/>
</dbReference>
<evidence type="ECO:0000256" key="14">
    <source>
        <dbReference type="HAMAP-Rule" id="MF_01209"/>
    </source>
</evidence>
<dbReference type="Pfam" id="PF02787">
    <property type="entry name" value="CPSase_L_D3"/>
    <property type="match status" value="1"/>
</dbReference>
<evidence type="ECO:0000313" key="18">
    <source>
        <dbReference type="EMBL" id="MBJ7599275.1"/>
    </source>
</evidence>
<feature type="binding site" evidence="15">
    <location>
        <position position="635"/>
    </location>
    <ligand>
        <name>ATP</name>
        <dbReference type="ChEBI" id="CHEBI:30616"/>
        <label>1</label>
    </ligand>
</feature>
<dbReference type="NCBIfam" id="NF009475">
    <property type="entry name" value="PRK12838.1"/>
    <property type="match status" value="1"/>
</dbReference>
<dbReference type="GO" id="GO:0004087">
    <property type="term" value="F:carbamoyl-phosphate synthase (ammonia) activity"/>
    <property type="evidence" value="ECO:0007669"/>
    <property type="project" value="UniProtKB-EC"/>
</dbReference>
<feature type="binding site" evidence="15">
    <location>
        <position position="563"/>
    </location>
    <ligand>
        <name>ATP</name>
        <dbReference type="ChEBI" id="CHEBI:30616"/>
        <label>1</label>
    </ligand>
</feature>
<dbReference type="SMART" id="SM01097">
    <property type="entry name" value="CPSase_sm_chain"/>
    <property type="match status" value="1"/>
</dbReference>
<protein>
    <recommendedName>
        <fullName evidence="14 15">Multifunctional fusion protein</fullName>
    </recommendedName>
    <domain>
        <recommendedName>
            <fullName evidence="14">Carbamoyl phosphate synthase small chain</fullName>
            <ecNumber evidence="14">6.3.5.5</ecNumber>
        </recommendedName>
        <alternativeName>
            <fullName evidence="14">Carbamoyl phosphate synthetase glutamine chain</fullName>
        </alternativeName>
    </domain>
    <domain>
        <recommendedName>
            <fullName evidence="15">Carbamoyl phosphate synthase large chain</fullName>
            <ecNumber evidence="15">6.3.4.16</ecNumber>
        </recommendedName>
        <alternativeName>
            <fullName evidence="15">Carbamoyl phosphate synthetase ammonia chain</fullName>
        </alternativeName>
    </domain>
</protein>
<feature type="region of interest" description="CPSase" evidence="14">
    <location>
        <begin position="1"/>
        <end position="199"/>
    </location>
</feature>
<feature type="binding site" evidence="15">
    <location>
        <position position="569"/>
    </location>
    <ligand>
        <name>ATP</name>
        <dbReference type="ChEBI" id="CHEBI:30616"/>
        <label>1</label>
    </ligand>
</feature>
<keyword evidence="9 14" id="KW-0067">ATP-binding</keyword>
<comment type="pathway">
    <text evidence="14">Pyrimidine metabolism; UMP biosynthesis via de novo pathway; (S)-dihydroorotate from bicarbonate: step 1/3.</text>
</comment>
<dbReference type="Gene3D" id="1.10.1030.10">
    <property type="entry name" value="Carbamoyl-phosphate synthetase, large subunit oligomerisation domain"/>
    <property type="match status" value="1"/>
</dbReference>
<dbReference type="EC" id="6.3.5.5" evidence="14"/>
<feature type="binding site" evidence="15">
    <location>
        <position position="692"/>
    </location>
    <ligand>
        <name>Mg(2+)</name>
        <dbReference type="ChEBI" id="CHEBI:18420"/>
        <label>1</label>
    </ligand>
</feature>
<keyword evidence="6" id="KW-0479">Metal-binding</keyword>
<dbReference type="InterPro" id="IPR006275">
    <property type="entry name" value="CPSase_lsu"/>
</dbReference>
<dbReference type="InterPro" id="IPR058047">
    <property type="entry name" value="CPSase_preATP-grasp"/>
</dbReference>
<feature type="binding site" evidence="14">
    <location>
        <position position="53"/>
    </location>
    <ligand>
        <name>L-glutamine</name>
        <dbReference type="ChEBI" id="CHEBI:58359"/>
    </ligand>
</feature>
<evidence type="ECO:0000259" key="17">
    <source>
        <dbReference type="PROSITE" id="PS51855"/>
    </source>
</evidence>
<feature type="binding site" evidence="15">
    <location>
        <position position="570"/>
    </location>
    <ligand>
        <name>ATP</name>
        <dbReference type="ChEBI" id="CHEBI:30616"/>
        <label>1</label>
    </ligand>
</feature>
<comment type="caution">
    <text evidence="14">Lacks conserved residue(s) required for the propagation of feature annotation.</text>
</comment>
<proteinExistence type="inferred from homology"/>
<comment type="catalytic activity">
    <reaction evidence="14">
        <text>L-glutamine + H2O = L-glutamate + NH4(+)</text>
        <dbReference type="Rhea" id="RHEA:15889"/>
        <dbReference type="ChEBI" id="CHEBI:15377"/>
        <dbReference type="ChEBI" id="CHEBI:28938"/>
        <dbReference type="ChEBI" id="CHEBI:29985"/>
        <dbReference type="ChEBI" id="CHEBI:58359"/>
    </reaction>
</comment>
<feature type="binding site" evidence="15">
    <location>
        <position position="602"/>
    </location>
    <ligand>
        <name>ATP</name>
        <dbReference type="ChEBI" id="CHEBI:30616"/>
        <label>1</label>
    </ligand>
</feature>
<feature type="binding site" evidence="14">
    <location>
        <position position="250"/>
    </location>
    <ligand>
        <name>L-glutamine</name>
        <dbReference type="ChEBI" id="CHEBI:58359"/>
    </ligand>
</feature>
<feature type="binding site" evidence="15">
    <location>
        <position position="1090"/>
    </location>
    <ligand>
        <name>ATP</name>
        <dbReference type="ChEBI" id="CHEBI:30616"/>
        <label>2</label>
    </ligand>
</feature>
<feature type="binding site" evidence="15">
    <location>
        <position position="1164"/>
    </location>
    <ligand>
        <name>Mg(2+)</name>
        <dbReference type="ChEBI" id="CHEBI:18420"/>
        <label>3</label>
    </ligand>
</feature>
<dbReference type="HAMAP" id="MF_01209">
    <property type="entry name" value="CPSase_S_chain"/>
    <property type="match status" value="1"/>
</dbReference>
<keyword evidence="4 14" id="KW-0436">Ligase</keyword>
<feature type="region of interest" description="Carbamoyl phosphate synthetic domain" evidence="15">
    <location>
        <begin position="891"/>
        <end position="1273"/>
    </location>
</feature>
<evidence type="ECO:0000256" key="13">
    <source>
        <dbReference type="ARBA" id="ARBA00048816"/>
    </source>
</evidence>
<feature type="binding site" evidence="15">
    <location>
        <position position="1122"/>
    </location>
    <ligand>
        <name>ATP</name>
        <dbReference type="ChEBI" id="CHEBI:30616"/>
        <label>2</label>
    </ligand>
</feature>
<dbReference type="SUPFAM" id="SSF48108">
    <property type="entry name" value="Carbamoyl phosphate synthetase, large subunit connection domain"/>
    <property type="match status" value="1"/>
</dbReference>
<accession>A0A934K6H2</accession>
<dbReference type="InterPro" id="IPR005483">
    <property type="entry name" value="CPSase_dom"/>
</dbReference>
<keyword evidence="11" id="KW-0464">Manganese</keyword>
<comment type="cofactor">
    <cofactor evidence="15">
        <name>Mg(2+)</name>
        <dbReference type="ChEBI" id="CHEBI:18420"/>
    </cofactor>
    <cofactor evidence="15">
        <name>Mn(2+)</name>
        <dbReference type="ChEBI" id="CHEBI:29035"/>
    </cofactor>
    <text evidence="15">Binds 4 Mg(2+) or Mn(2+) ions per subunit.</text>
</comment>
<dbReference type="Proteomes" id="UP000612893">
    <property type="component" value="Unassembled WGS sequence"/>
</dbReference>
<dbReference type="PANTHER" id="PTHR11405">
    <property type="entry name" value="CARBAMOYLTRANSFERASE FAMILY MEMBER"/>
    <property type="match status" value="1"/>
</dbReference>
<dbReference type="PRINTS" id="PR00098">
    <property type="entry name" value="CPSASE"/>
</dbReference>
<dbReference type="InterPro" id="IPR011761">
    <property type="entry name" value="ATP-grasp"/>
</dbReference>
<evidence type="ECO:0000256" key="11">
    <source>
        <dbReference type="ARBA" id="ARBA00023211"/>
    </source>
</evidence>
<dbReference type="SUPFAM" id="SSF52021">
    <property type="entry name" value="Carbamoyl phosphate synthetase, small subunit N-terminal domain"/>
    <property type="match status" value="1"/>
</dbReference>
<evidence type="ECO:0000313" key="19">
    <source>
        <dbReference type="Proteomes" id="UP000612893"/>
    </source>
</evidence>
<feature type="binding site" evidence="15">
    <location>
        <position position="1051"/>
    </location>
    <ligand>
        <name>ATP</name>
        <dbReference type="ChEBI" id="CHEBI:30616"/>
        <label>2</label>
    </ligand>
</feature>
<dbReference type="Pfam" id="PF02142">
    <property type="entry name" value="MGS"/>
    <property type="match status" value="1"/>
</dbReference>
<dbReference type="InterPro" id="IPR036914">
    <property type="entry name" value="MGS-like_dom_sf"/>
</dbReference>
<dbReference type="InterPro" id="IPR006274">
    <property type="entry name" value="CarbamoylP_synth_ssu"/>
</dbReference>
<keyword evidence="7 15" id="KW-0677">Repeat</keyword>
<dbReference type="InterPro" id="IPR036897">
    <property type="entry name" value="CarbamoylP_synth_lsu_oligo_sf"/>
</dbReference>
<feature type="active site" evidence="14">
    <location>
        <position position="360"/>
    </location>
</feature>
<feature type="binding site" evidence="14">
    <location>
        <position position="317"/>
    </location>
    <ligand>
        <name>L-glutamine</name>
        <dbReference type="ChEBI" id="CHEBI:58359"/>
    </ligand>
</feature>
<feature type="binding site" evidence="15">
    <location>
        <position position="1176"/>
    </location>
    <ligand>
        <name>Mn(2+)</name>
        <dbReference type="ChEBI" id="CHEBI:29035"/>
        <label>3</label>
    </ligand>
</feature>
<dbReference type="SUPFAM" id="SSF52440">
    <property type="entry name" value="PreATP-grasp domain"/>
    <property type="match status" value="2"/>
</dbReference>
<evidence type="ECO:0000256" key="4">
    <source>
        <dbReference type="ARBA" id="ARBA00022598"/>
    </source>
</evidence>
<dbReference type="GO" id="GO:0005737">
    <property type="term" value="C:cytoplasm"/>
    <property type="evidence" value="ECO:0007669"/>
    <property type="project" value="TreeGrafter"/>
</dbReference>
<dbReference type="InterPro" id="IPR002474">
    <property type="entry name" value="CarbamoylP_synth_ssu_N"/>
</dbReference>
<evidence type="ECO:0000256" key="10">
    <source>
        <dbReference type="ARBA" id="ARBA00022975"/>
    </source>
</evidence>
<dbReference type="Gene3D" id="3.40.50.880">
    <property type="match status" value="1"/>
</dbReference>
<evidence type="ECO:0000256" key="12">
    <source>
        <dbReference type="ARBA" id="ARBA00047359"/>
    </source>
</evidence>
<dbReference type="PROSITE" id="PS00867">
    <property type="entry name" value="CPSASE_2"/>
    <property type="match status" value="2"/>
</dbReference>
<reference evidence="18" key="1">
    <citation type="submission" date="2020-10" db="EMBL/GenBank/DDBJ databases">
        <title>Ca. Dormibacterota MAGs.</title>
        <authorList>
            <person name="Montgomery K."/>
        </authorList>
    </citation>
    <scope>NUCLEOTIDE SEQUENCE [LARGE SCALE GENOMIC DNA]</scope>
    <source>
        <strain evidence="18">SC8812_S17_10</strain>
    </source>
</reference>
<feature type="binding site" evidence="15">
    <location>
        <position position="609"/>
    </location>
    <ligand>
        <name>ATP</name>
        <dbReference type="ChEBI" id="CHEBI:30616"/>
        <label>1</label>
    </ligand>
</feature>
<evidence type="ECO:0000256" key="5">
    <source>
        <dbReference type="ARBA" id="ARBA00022605"/>
    </source>
</evidence>
<feature type="region of interest" description="Carboxyphosphate synthetic domain" evidence="15">
    <location>
        <begin position="1"/>
        <end position="795"/>
    </location>
</feature>
<dbReference type="SUPFAM" id="SSF52335">
    <property type="entry name" value="Methylglyoxal synthase-like"/>
    <property type="match status" value="1"/>
</dbReference>
<dbReference type="PRINTS" id="PR00096">
    <property type="entry name" value="GATASE"/>
</dbReference>
<evidence type="ECO:0000256" key="6">
    <source>
        <dbReference type="ARBA" id="ARBA00022723"/>
    </source>
</evidence>
<dbReference type="PRINTS" id="PR00099">
    <property type="entry name" value="CPSGATASE"/>
</dbReference>
<feature type="binding site" evidence="15">
    <location>
        <position position="692"/>
    </location>
    <ligand>
        <name>Mn(2+)</name>
        <dbReference type="ChEBI" id="CHEBI:29035"/>
        <label>2</label>
    </ligand>
</feature>
<feature type="binding site" evidence="15">
    <location>
        <position position="1092"/>
    </location>
    <ligand>
        <name>ATP</name>
        <dbReference type="ChEBI" id="CHEBI:30616"/>
        <label>2</label>
    </ligand>
</feature>
<feature type="active site" evidence="14">
    <location>
        <position position="362"/>
    </location>
</feature>
<feature type="binding site" evidence="15">
    <location>
        <position position="604"/>
    </location>
    <ligand>
        <name>ATP</name>
        <dbReference type="ChEBI" id="CHEBI:30616"/>
        <label>1</label>
    </ligand>
</feature>
<dbReference type="HAMAP" id="MF_01210_B">
    <property type="entry name" value="CPSase_L_chain_B"/>
    <property type="match status" value="1"/>
</dbReference>
<dbReference type="InterPro" id="IPR005479">
    <property type="entry name" value="CPAse_ATP-bd"/>
</dbReference>
<feature type="binding site" evidence="14">
    <location>
        <position position="276"/>
    </location>
    <ligand>
        <name>L-glutamine</name>
        <dbReference type="ChEBI" id="CHEBI:58359"/>
    </ligand>
</feature>
<feature type="binding site" evidence="15">
    <location>
        <position position="1096"/>
    </location>
    <ligand>
        <name>ATP</name>
        <dbReference type="ChEBI" id="CHEBI:30616"/>
        <label>2</label>
    </ligand>
</feature>
<comment type="function">
    <text evidence="15">Large subunit of the glutamine-dependent carbamoyl phosphate synthetase (CPSase). CPSase catalyzes the formation of carbamoyl phosphate from the ammonia moiety of glutamine, carbonate, and phosphate donated by ATP, constituting the first step of 2 biosynthetic pathways, one leading to arginine and/or urea and the other to pyrimidine nucleotides. The large subunit (synthetase) binds the substrates ammonia (free or transferred from glutamine from the small subunit), hydrogencarbonate and ATP and carries out an ATP-coupled ligase reaction, activating hydrogencarbonate by forming carboxy phosphate which reacts with ammonia to form carbamoyl phosphate.</text>
</comment>
<comment type="pathway">
    <text evidence="1 14">Amino-acid biosynthesis; L-arginine biosynthesis; carbamoyl phosphate from bicarbonate: step 1/1.</text>
</comment>
<comment type="similarity">
    <text evidence="14">Belongs to the CarA family.</text>
</comment>
<dbReference type="NCBIfam" id="NF003671">
    <property type="entry name" value="PRK05294.1"/>
    <property type="match status" value="2"/>
</dbReference>
<dbReference type="InterPro" id="IPR017926">
    <property type="entry name" value="GATASE"/>
</dbReference>
<dbReference type="Pfam" id="PF00988">
    <property type="entry name" value="CPSase_sm_chain"/>
    <property type="match status" value="1"/>
</dbReference>
<feature type="binding site" evidence="15">
    <location>
        <position position="523"/>
    </location>
    <ligand>
        <name>ATP</name>
        <dbReference type="ChEBI" id="CHEBI:30616"/>
        <label>1</label>
    </ligand>
</feature>
<feature type="binding site" evidence="15">
    <location>
        <position position="636"/>
    </location>
    <ligand>
        <name>ATP</name>
        <dbReference type="ChEBI" id="CHEBI:30616"/>
        <label>1</label>
    </ligand>
</feature>
<keyword evidence="14" id="KW-0315">Glutamine amidotransferase</keyword>
<feature type="binding site" evidence="15">
    <location>
        <position position="692"/>
    </location>
    <ligand>
        <name>ATP</name>
        <dbReference type="ChEBI" id="CHEBI:30616"/>
        <label>1</label>
    </ligand>
</feature>
<feature type="binding site" evidence="15">
    <location>
        <position position="1178"/>
    </location>
    <ligand>
        <name>Mn(2+)</name>
        <dbReference type="ChEBI" id="CHEBI:29035"/>
        <label>4</label>
    </ligand>
</feature>
<feature type="binding site" evidence="15">
    <location>
        <position position="1123"/>
    </location>
    <ligand>
        <name>ATP</name>
        <dbReference type="ChEBI" id="CHEBI:30616"/>
        <label>2</label>
    </ligand>
</feature>
<feature type="binding site" evidence="14">
    <location>
        <position position="320"/>
    </location>
    <ligand>
        <name>L-glutamine</name>
        <dbReference type="ChEBI" id="CHEBI:58359"/>
    </ligand>
</feature>
<feature type="domain" description="MGS-like" evidence="17">
    <location>
        <begin position="1274"/>
        <end position="1419"/>
    </location>
</feature>
<name>A0A934K6H2_9BACT</name>
<feature type="binding site" evidence="15">
    <location>
        <position position="637"/>
    </location>
    <ligand>
        <name>ATP</name>
        <dbReference type="ChEBI" id="CHEBI:30616"/>
        <label>1</label>
    </ligand>
</feature>
<feature type="domain" description="ATP-grasp" evidence="16">
    <location>
        <begin position="1015"/>
        <end position="1205"/>
    </location>
</feature>
<dbReference type="GO" id="GO:0004088">
    <property type="term" value="F:carbamoyl-phosphate synthase (glutamine-hydrolyzing) activity"/>
    <property type="evidence" value="ECO:0007669"/>
    <property type="project" value="UniProtKB-UniRule"/>
</dbReference>
<dbReference type="Gene3D" id="3.40.50.1380">
    <property type="entry name" value="Methylglyoxal synthase-like domain"/>
    <property type="match status" value="1"/>
</dbReference>
<dbReference type="PROSITE" id="PS50975">
    <property type="entry name" value="ATP_GRASP"/>
    <property type="match status" value="2"/>
</dbReference>
<dbReference type="Gene3D" id="3.30.470.20">
    <property type="entry name" value="ATP-grasp fold, B domain"/>
    <property type="match status" value="2"/>
</dbReference>
<dbReference type="SMART" id="SM00851">
    <property type="entry name" value="MGS"/>
    <property type="match status" value="1"/>
</dbReference>
<dbReference type="GO" id="GO:0006207">
    <property type="term" value="P:'de novo' pyrimidine nucleobase biosynthetic process"/>
    <property type="evidence" value="ECO:0007669"/>
    <property type="project" value="InterPro"/>
</dbReference>
<feature type="binding site" evidence="15">
    <location>
        <position position="694"/>
    </location>
    <ligand>
        <name>Mg(2+)</name>
        <dbReference type="ChEBI" id="CHEBI:18420"/>
        <label>2</label>
    </ligand>
</feature>
<gene>
    <name evidence="15 18" type="primary">carB</name>
    <name evidence="14" type="synonym">carA</name>
    <name evidence="18" type="ORF">JF922_14520</name>
</gene>
<dbReference type="EC" id="6.3.4.16" evidence="15"/>
<feature type="active site" description="Nucleophile" evidence="14">
    <location>
        <position position="275"/>
    </location>
</feature>
<dbReference type="GO" id="GO:0006541">
    <property type="term" value="P:glutamine metabolic process"/>
    <property type="evidence" value="ECO:0007669"/>
    <property type="project" value="InterPro"/>
</dbReference>
<dbReference type="FunFam" id="3.40.50.20:FF:000001">
    <property type="entry name" value="Carbamoyl-phosphate synthase large chain"/>
    <property type="match status" value="2"/>
</dbReference>
<dbReference type="Gene3D" id="3.30.1490.20">
    <property type="entry name" value="ATP-grasp fold, A domain"/>
    <property type="match status" value="1"/>
</dbReference>
<dbReference type="Pfam" id="PF00117">
    <property type="entry name" value="GATase"/>
    <property type="match status" value="1"/>
</dbReference>
<dbReference type="PROSITE" id="PS51273">
    <property type="entry name" value="GATASE_TYPE_1"/>
    <property type="match status" value="1"/>
</dbReference>
<feature type="binding site" evidence="14">
    <location>
        <position position="248"/>
    </location>
    <ligand>
        <name>L-glutamine</name>
        <dbReference type="ChEBI" id="CHEBI:58359"/>
    </ligand>
</feature>
<dbReference type="GO" id="GO:0044205">
    <property type="term" value="P:'de novo' UMP biosynthetic process"/>
    <property type="evidence" value="ECO:0007669"/>
    <property type="project" value="UniProtKB-UniRule"/>
</dbReference>
<dbReference type="PROSITE" id="PS00866">
    <property type="entry name" value="CPSASE_1"/>
    <property type="match status" value="1"/>
</dbReference>
<dbReference type="GO" id="GO:0006526">
    <property type="term" value="P:L-arginine biosynthetic process"/>
    <property type="evidence" value="ECO:0007669"/>
    <property type="project" value="UniProtKB-UniRule"/>
</dbReference>
<sequence>MRADSGARPLAGLVLEDGRSFLGRALGADVLGEGEVVFNTAMTGYQEVLTDPSYAGQMLCMTFPLQGNYGTRDADSESPRPWARAFIVRWACERPSHHSSSASLHAYLARQGVPGISEIDTRALTRHLRTHGTLRAVLSHESERPSPARLEELVEMARRVTPLADQDLVAEVSRSTTQEWLEPLPTELRSPHYAQGSGLTIAVVDYGVKANILRSLRHRGCRVVVLPHTAGWADVQATGADGLLLANGPGDPAVLEGPVELCREAIGRIPLFGICLGHQVLGRAIGGTTSRLPFGHHGANHPVKDLETGAVHITSQNHEFQVDAASLPEGDFFISHQNLNDGSVEGLAHRSLPVFSVQYHPEGCPGPTDNHYLFDRYVETVRARRPLLKAVGGAAPAEPPPRKVLIIGSGAIVIGQAAEFDYAGTQACKALREEGVETVLVNSNPATIMTDEEVADRVYIEPLTAEAIEKVIERERPDAVLPTLGGQTALNLAMELHRLGVLERHGVRFLGADADVIRRAEDREAFKQLLAEIDEPVPPSRVCESLEAAVEFAAELGLPLVVRPAYTLGGTGGGFVSSEAELERIVRGGLAASPIGQVLVERSLWGWKELEYEVMRDAADTCITVCNMENLDPMGVHTGDSVVVAPAQTLSDRDHQMLRAAALRIIRALGIEGGCNIQFALDPTSSTYYVIEVNPRVSRSSALASKATGYPIARVAAKVAVGRRLDEIRNEVTGRTFAAFEPALDYVVVKVPRWPFDKFPGADRRLGTQMKSTGEVMAIERTFEGALAKALRSLEQQRPAPEELSDPWLVEEPNDRRLFAVIHSLEQGASAGELARRSGIDPWFVERMQAMVAAPPAAGPVTYKLVDTCAAEFEAETPYYYSCHEEESEAVAQPGRSALVVGSGPIRIGQGIEFDYCSVHAAWALREAGVRAVMANSNPETVSTDFDTSDRLYFEPLDLEAVLAVAQTEGVAGAVVQFGGQTAINLADPLAEEGVPVLGSSVDAIDLAEDRRRFAAALEAIGVPQPVGDSTTSVEEALKIAERVGYPVLVRPSYVLGGRAMEIVRDAREMRRYMEWARQALPRGSVLVDKYLMGVEVEVDAVSDGETVVIPGIMQHVERAGVHSGDSYAAYPAPGLETWEQAEVVDYTIRIARHLQLRGLVNVQYVVHRGRVYVLEVNPRASRTVPMLSKVTGVPMVKLATRVMLGQRLANLGWATGLVPARPLVAVKAPVFSMSKLAAVDSYLGPEMKSTGEVMGVDRTLAAALRKAFQGAGMTLPEGGRALLTIADADKPEMFTIVSRLTQLGYEVLATAGTAAALRRAGFSPQDVGKIGEDGRSVVDVIQDGSVDLVINTMTGTNGSGEAGRPVMKDGFEIRRAAVERRIPCLTSLDTAAALLESAVTAAGDLEVRTITEWREGVA</sequence>
<evidence type="ECO:0000259" key="16">
    <source>
        <dbReference type="PROSITE" id="PS50975"/>
    </source>
</evidence>
<dbReference type="Gene3D" id="3.50.30.20">
    <property type="entry name" value="Carbamoyl-phosphate synthase small subunit, N-terminal domain"/>
    <property type="match status" value="1"/>
</dbReference>